<feature type="domain" description="Glycosyltransferase 2-like" evidence="2">
    <location>
        <begin position="153"/>
        <end position="266"/>
    </location>
</feature>
<feature type="coiled-coil region" evidence="1">
    <location>
        <begin position="1"/>
        <end position="35"/>
    </location>
</feature>
<keyword evidence="3" id="KW-0328">Glycosyltransferase</keyword>
<dbReference type="SUPFAM" id="SSF53448">
    <property type="entry name" value="Nucleotide-diphospho-sugar transferases"/>
    <property type="match status" value="2"/>
</dbReference>
<dbReference type="GO" id="GO:0016757">
    <property type="term" value="F:glycosyltransferase activity"/>
    <property type="evidence" value="ECO:0007669"/>
    <property type="project" value="UniProtKB-KW"/>
</dbReference>
<dbReference type="Pfam" id="PF00535">
    <property type="entry name" value="Glycos_transf_2"/>
    <property type="match status" value="2"/>
</dbReference>
<evidence type="ECO:0000313" key="4">
    <source>
        <dbReference type="Proteomes" id="UP001594351"/>
    </source>
</evidence>
<organism evidence="3 4">
    <name type="scientific">candidate division CSSED10-310 bacterium</name>
    <dbReference type="NCBI Taxonomy" id="2855610"/>
    <lineage>
        <taxon>Bacteria</taxon>
        <taxon>Bacteria division CSSED10-310</taxon>
    </lineage>
</organism>
<proteinExistence type="predicted"/>
<dbReference type="EMBL" id="JBHPBY010000001">
    <property type="protein sequence ID" value="MFC1848594.1"/>
    <property type="molecule type" value="Genomic_DNA"/>
</dbReference>
<dbReference type="PANTHER" id="PTHR43179">
    <property type="entry name" value="RHAMNOSYLTRANSFERASE WBBL"/>
    <property type="match status" value="1"/>
</dbReference>
<keyword evidence="4" id="KW-1185">Reference proteome</keyword>
<sequence>MRQNKDKMEKIRKQLQERQKKLDSLKNELDASTHQLKQKEYYIQYLQDSLVHKEQELAKFQNHLCGREEHIKNLTTLVEGFITSRSWQVTAPLRAAGELIRKVFLRSESKEQSVEISHENIDHQRLPSPSFSPRSKNVTEHRCKEYNNTPLISVICPISNVSSTFLRQTLDSVLEQCYPRWELLIIVQSSTDARVRHTLKTYSKKDTRIIVRERPDFGGLSASGNIAISASRGHFIVFLSQGDLLQSAALCELVTVVNENPEAALLYSDEVILNKGQNEGIPQYKPDWSPELFMSSMYTGFLVACPRELITAVGGFRINFEGAHLYDLLLRIVDEERQIVHIPKILYYRRLESSPSFEAAVDGARKGQEALQESLLRRREKGIVKENKIAQGTYIIHYPLDHEVLISIIIPTRDKSEIVDQCLTSIYEKSTYRNFEIIIVDNGSSKQVTQKIFRKWQHILQASFKVLTEDSTFNFSLLNNLGASNARGELLVLLNNDTAVITPNWLEEMAGYALREKIGAVGPVLLYPDDTVQHGGVVLGLHGAAAHSHKGFPRAHPGYLNRLAQVSNYSAVTGACMMVRQTLYRNLGGFDESLAVAFNDVDFCLKLLREGYRNVLLPHVSLYHYEAKSRGLEDTPEKQVRFLHEKEKLRSRWANLLDNDPYYNPNLTREGEDFSFAFQKSKGKLSQQ</sequence>
<dbReference type="InterPro" id="IPR029044">
    <property type="entry name" value="Nucleotide-diphossugar_trans"/>
</dbReference>
<dbReference type="InterPro" id="IPR001173">
    <property type="entry name" value="Glyco_trans_2-like"/>
</dbReference>
<dbReference type="CDD" id="cd04186">
    <property type="entry name" value="GT_2_like_c"/>
    <property type="match status" value="1"/>
</dbReference>
<keyword evidence="1" id="KW-0175">Coiled coil</keyword>
<dbReference type="EC" id="2.4.-.-" evidence="3"/>
<accession>A0ABV6YQW8</accession>
<gene>
    <name evidence="3" type="ORF">ACFL27_00155</name>
</gene>
<dbReference type="Proteomes" id="UP001594351">
    <property type="component" value="Unassembled WGS sequence"/>
</dbReference>
<name>A0ABV6YQW8_UNCC1</name>
<evidence type="ECO:0000256" key="1">
    <source>
        <dbReference type="SAM" id="Coils"/>
    </source>
</evidence>
<dbReference type="Gene3D" id="3.90.550.10">
    <property type="entry name" value="Spore Coat Polysaccharide Biosynthesis Protein SpsA, Chain A"/>
    <property type="match status" value="2"/>
</dbReference>
<comment type="caution">
    <text evidence="3">The sequence shown here is derived from an EMBL/GenBank/DDBJ whole genome shotgun (WGS) entry which is preliminary data.</text>
</comment>
<evidence type="ECO:0000259" key="2">
    <source>
        <dbReference type="Pfam" id="PF00535"/>
    </source>
</evidence>
<protein>
    <submittedName>
        <fullName evidence="3">Glycosyltransferase</fullName>
        <ecNumber evidence="3">2.4.-.-</ecNumber>
    </submittedName>
</protein>
<reference evidence="3 4" key="1">
    <citation type="submission" date="2024-09" db="EMBL/GenBank/DDBJ databases">
        <title>Laminarin stimulates single cell rates of sulfate reduction while oxygen inhibits transcriptomic activity in coastal marine sediment.</title>
        <authorList>
            <person name="Lindsay M."/>
            <person name="Orcutt B."/>
            <person name="Emerson D."/>
            <person name="Stepanauskas R."/>
            <person name="D'Angelo T."/>
        </authorList>
    </citation>
    <scope>NUCLEOTIDE SEQUENCE [LARGE SCALE GENOMIC DNA]</scope>
    <source>
        <strain evidence="3">SAG AM-311-K15</strain>
    </source>
</reference>
<evidence type="ECO:0000313" key="3">
    <source>
        <dbReference type="EMBL" id="MFC1848594.1"/>
    </source>
</evidence>
<feature type="domain" description="Glycosyltransferase 2-like" evidence="2">
    <location>
        <begin position="407"/>
        <end position="585"/>
    </location>
</feature>
<keyword evidence="3" id="KW-0808">Transferase</keyword>
<dbReference type="PANTHER" id="PTHR43179:SF7">
    <property type="entry name" value="RHAMNOSYLTRANSFERASE WBBL"/>
    <property type="match status" value="1"/>
</dbReference>